<dbReference type="InterPro" id="IPR046533">
    <property type="entry name" value="DUF6598"/>
</dbReference>
<feature type="region of interest" description="Disordered" evidence="1">
    <location>
        <begin position="207"/>
        <end position="228"/>
    </location>
</feature>
<feature type="compositionally biased region" description="Basic and acidic residues" evidence="1">
    <location>
        <begin position="160"/>
        <end position="176"/>
    </location>
</feature>
<accession>M8BFT0</accession>
<dbReference type="AlphaFoldDB" id="M8BFT0"/>
<dbReference type="PANTHER" id="PTHR33065">
    <property type="entry name" value="OS07G0486400 PROTEIN"/>
    <property type="match status" value="1"/>
</dbReference>
<evidence type="ECO:0000256" key="1">
    <source>
        <dbReference type="SAM" id="MobiDB-lite"/>
    </source>
</evidence>
<feature type="compositionally biased region" description="Basic and acidic residues" evidence="1">
    <location>
        <begin position="22"/>
        <end position="62"/>
    </location>
</feature>
<organism evidence="3">
    <name type="scientific">Aegilops tauschii</name>
    <name type="common">Tausch's goatgrass</name>
    <name type="synonym">Aegilops squarrosa</name>
    <dbReference type="NCBI Taxonomy" id="37682"/>
    <lineage>
        <taxon>Eukaryota</taxon>
        <taxon>Viridiplantae</taxon>
        <taxon>Streptophyta</taxon>
        <taxon>Embryophyta</taxon>
        <taxon>Tracheophyta</taxon>
        <taxon>Spermatophyta</taxon>
        <taxon>Magnoliopsida</taxon>
        <taxon>Liliopsida</taxon>
        <taxon>Poales</taxon>
        <taxon>Poaceae</taxon>
        <taxon>BOP clade</taxon>
        <taxon>Pooideae</taxon>
        <taxon>Triticodae</taxon>
        <taxon>Triticeae</taxon>
        <taxon>Triticinae</taxon>
        <taxon>Aegilops</taxon>
    </lineage>
</organism>
<feature type="region of interest" description="Disordered" evidence="1">
    <location>
        <begin position="619"/>
        <end position="638"/>
    </location>
</feature>
<name>M8BFT0_AEGTA</name>
<dbReference type="Pfam" id="PF20241">
    <property type="entry name" value="DUF6598"/>
    <property type="match status" value="2"/>
</dbReference>
<feature type="compositionally biased region" description="Basic and acidic residues" evidence="1">
    <location>
        <begin position="124"/>
        <end position="133"/>
    </location>
</feature>
<evidence type="ECO:0000259" key="2">
    <source>
        <dbReference type="Pfam" id="PF20241"/>
    </source>
</evidence>
<feature type="region of interest" description="Disordered" evidence="1">
    <location>
        <begin position="1"/>
        <end position="71"/>
    </location>
</feature>
<evidence type="ECO:0000313" key="3">
    <source>
        <dbReference type="EnsemblPlants" id="EMT23770"/>
    </source>
</evidence>
<reference evidence="3" key="1">
    <citation type="submission" date="2015-06" db="UniProtKB">
        <authorList>
            <consortium name="EnsemblPlants"/>
        </authorList>
    </citation>
    <scope>IDENTIFICATION</scope>
</reference>
<dbReference type="EnsemblPlants" id="EMT23770">
    <property type="protein sequence ID" value="EMT23770"/>
    <property type="gene ID" value="F775_07725"/>
</dbReference>
<dbReference type="PANTHER" id="PTHR33065:SF215">
    <property type="entry name" value="GENOME ASSEMBLY, CHROMOSOME: II"/>
    <property type="match status" value="1"/>
</dbReference>
<feature type="domain" description="DUF6598" evidence="2">
    <location>
        <begin position="719"/>
        <end position="957"/>
    </location>
</feature>
<feature type="region of interest" description="Disordered" evidence="1">
    <location>
        <begin position="124"/>
        <end position="176"/>
    </location>
</feature>
<feature type="domain" description="DUF6598" evidence="2">
    <location>
        <begin position="339"/>
        <end position="578"/>
    </location>
</feature>
<dbReference type="ExpressionAtlas" id="M8BFT0">
    <property type="expression patterns" value="baseline"/>
</dbReference>
<protein>
    <recommendedName>
        <fullName evidence="2">DUF6598 domain-containing protein</fullName>
    </recommendedName>
</protein>
<proteinExistence type="predicted"/>
<sequence length="976" mass="107617">MEAEGDSGKSQVLPDSRGTKNPRRDQALLKELRKEEKELKDEERQLMQEREQMESTEEHQRLDLSSPDCSSIKQSRDLLDRIERNAQWQLAVTDEIRRLSEQMRAVKARSLTDIQGVEHKTEETAAALDERDPANGGGLKPGTAAALNGHEADGGAANGGEHKMETDALDDHGDAANGRDREQMVETAALDVDGGGDQEHMDCDISSMEDQVPRIDSKSTSGAEAEAATGPDINLSTIESNLSASDKSIPKPAHHVPINRGDDVVEKMDRGKSAQQLASEAEKMAAEQKEFAQYADAWDAKWGSAGFGLFHYMTTVSSMQYTHLIPESAPRHNCRAAPSLQVVSIRLAEIQGGLEWPLPVYGMIAVRDHVDHNRNLLFACYRSRCQILKEKEPFLALTGPSRAIVCKESVDFEIQLKVRGTTESEDRALITGVCTYNRGDDTVCFTNCFCTAEFRLEVLQETVQATVLGVRVKDGSWPSGCGGRVTCSLIDGEIDDTPGQLELLVSRGSAMPVTSEGYLLLSRNVVSVDVNRNLNFLLEACLPSGDIIAQKVLSFEPKLCNISQGSCELNGIELEITVAWSCLVSEKRDISVQGCVGDEEQDGDIASMEQQVPKIDSKLTSEVGPEAETESAMSLDTSELANESSTSMFISDKSILEPADSVATNTGYDVEKMYRGKSDEQLKIEAKEMAAEQKSFDMYVDAWEGSWGYDGFGCFRDMTTIFSVKLAEIRGGLEWPLPVYGTVAARDHVDHNRNLLFARNRSECQILNEEDSFLTLTGPSRAIVSEESVVLEIQLKVRGRTKSQDKPLINGVCTYYSRRENPICFTNCFCTVELSLEELRRTVQATILGVRVKEEGSWPGFGGRVACSVIGPDASPQEVELLDSRHRAMPMTSQRYLVLSRNVVSVDFCGSLNFVLEAYSDSGDIIAQKNESLKPKFCNISQQTCKLTGDIELEITVAWSSLISEKWDISARRCYG</sequence>